<name>A0A3M2RDI9_9HYPO</name>
<keyword evidence="1" id="KW-1133">Transmembrane helix</keyword>
<evidence type="ECO:0000256" key="1">
    <source>
        <dbReference type="SAM" id="Phobius"/>
    </source>
</evidence>
<dbReference type="EMBL" id="NKUJ01000532">
    <property type="protein sequence ID" value="RMJ03361.1"/>
    <property type="molecule type" value="Genomic_DNA"/>
</dbReference>
<accession>A0A3M2RDI9</accession>
<feature type="transmembrane region" description="Helical" evidence="1">
    <location>
        <begin position="130"/>
        <end position="151"/>
    </location>
</feature>
<comment type="caution">
    <text evidence="2">The sequence shown here is derived from an EMBL/GenBank/DDBJ whole genome shotgun (WGS) entry which is preliminary data.</text>
</comment>
<evidence type="ECO:0000313" key="2">
    <source>
        <dbReference type="EMBL" id="RMJ03361.1"/>
    </source>
</evidence>
<evidence type="ECO:0000313" key="3">
    <source>
        <dbReference type="Proteomes" id="UP000277212"/>
    </source>
</evidence>
<feature type="transmembrane region" description="Helical" evidence="1">
    <location>
        <begin position="87"/>
        <end position="110"/>
    </location>
</feature>
<sequence length="663" mass="73361">MSSAKSAVGAFSQPFLSTKSVATTLATKLTHLVKGIWFGVASSRAVQKFRTLLRTLGLGIVTFLRGHEDEPAKVLIDSSRPLALARCAIHIVPAFLSIALITLNLTGYFIGNELQGDHDEDDLKLGLLQIGAKVQELLVVASFGSVIFHVLRSELVCGDGVPLGLLVSGWTFAQVNYFWSAEFWGGMRCTQIMSRKQRWRRRGFVALVLIGGSLALLAGPATALLMIPRSQDWPVGGGIFWLNGSNDQLWPTNLDAGYYTGVNCSDQTIQFLDNRCPAAGFLPLYQHYNTWYKRQNTGYSFELRDSNLRKSMYARPSLISDANTWSFTAHAATATLQDAMRGLHNDALIYLSATHPQEPPFPGHLMWAELMRFEVETKVPAVRVLCEPQGMLDLSADNLTMKFPNIAAYDAYWLGRPPPLQRSPFPAPKVDLVDILEPVQRHLFARGILHNQKALLSDDIFSQNRSTLIIPIDMKEHSESALGLAMFFGTAWNRTDVDGNLLPSNSVACSVDARWANAKTVMEMTANTQLDHEYTLGRVRNLVETDLPFSHLIGYYRWKPPPMPVVRMSPSWYDLLAPVLPDAQSSAAAGLPWMPALGSKQTALEAVLSMTYKPVDSGQTEFEGLLATTLADGLSRCGLIPNHNGSRFLEAWQFGAWDTENED</sequence>
<dbReference type="OrthoDB" id="5342924at2759"/>
<keyword evidence="1" id="KW-0812">Transmembrane</keyword>
<reference evidence="2 3" key="1">
    <citation type="submission" date="2017-06" db="EMBL/GenBank/DDBJ databases">
        <title>Comparative genomic analysis of Ambrosia Fusariam Clade fungi.</title>
        <authorList>
            <person name="Stajich J.E."/>
            <person name="Carrillo J."/>
            <person name="Kijimoto T."/>
            <person name="Eskalen A."/>
            <person name="O'Donnell K."/>
            <person name="Kasson M."/>
        </authorList>
    </citation>
    <scope>NUCLEOTIDE SEQUENCE [LARGE SCALE GENOMIC DNA]</scope>
    <source>
        <strain evidence="2">UCR3666</strain>
    </source>
</reference>
<feature type="transmembrane region" description="Helical" evidence="1">
    <location>
        <begin position="203"/>
        <end position="227"/>
    </location>
</feature>
<keyword evidence="3" id="KW-1185">Reference proteome</keyword>
<dbReference type="AlphaFoldDB" id="A0A3M2RDI9"/>
<gene>
    <name evidence="2" type="ORF">CDV36_015108</name>
</gene>
<organism evidence="2 3">
    <name type="scientific">Fusarium kuroshium</name>
    <dbReference type="NCBI Taxonomy" id="2010991"/>
    <lineage>
        <taxon>Eukaryota</taxon>
        <taxon>Fungi</taxon>
        <taxon>Dikarya</taxon>
        <taxon>Ascomycota</taxon>
        <taxon>Pezizomycotina</taxon>
        <taxon>Sordariomycetes</taxon>
        <taxon>Hypocreomycetidae</taxon>
        <taxon>Hypocreales</taxon>
        <taxon>Nectriaceae</taxon>
        <taxon>Fusarium</taxon>
        <taxon>Fusarium solani species complex</taxon>
    </lineage>
</organism>
<proteinExistence type="predicted"/>
<keyword evidence="1" id="KW-0472">Membrane</keyword>
<protein>
    <submittedName>
        <fullName evidence="2">Uncharacterized protein</fullName>
    </submittedName>
</protein>
<dbReference type="Proteomes" id="UP000277212">
    <property type="component" value="Unassembled WGS sequence"/>
</dbReference>